<dbReference type="InterPro" id="IPR013025">
    <property type="entry name" value="Ribosomal_uL23-like"/>
</dbReference>
<sequence length="107" mass="11581">MSPSAEVVSLSAESRSKTKASDIIHSHITEKSNLQSQSGVYTFQVNTNANKHSVARTIASIYKIIPVSVAMINTPIKKIFVRGRPGKISGIKKALVTLKKGDKIDFA</sequence>
<dbReference type="GO" id="GO:0006412">
    <property type="term" value="P:translation"/>
    <property type="evidence" value="ECO:0007669"/>
    <property type="project" value="InterPro"/>
</dbReference>
<dbReference type="Pfam" id="PF00276">
    <property type="entry name" value="Ribosomal_L23"/>
    <property type="match status" value="1"/>
</dbReference>
<dbReference type="AlphaFoldDB" id="A0A1G2MLF8"/>
<dbReference type="EMBL" id="MHRM01000002">
    <property type="protein sequence ID" value="OHA24584.1"/>
    <property type="molecule type" value="Genomic_DNA"/>
</dbReference>
<reference evidence="5 6" key="1">
    <citation type="journal article" date="2016" name="Nat. Commun.">
        <title>Thousands of microbial genomes shed light on interconnected biogeochemical processes in an aquifer system.</title>
        <authorList>
            <person name="Anantharaman K."/>
            <person name="Brown C.T."/>
            <person name="Hug L.A."/>
            <person name="Sharon I."/>
            <person name="Castelle C.J."/>
            <person name="Probst A.J."/>
            <person name="Thomas B.C."/>
            <person name="Singh A."/>
            <person name="Wilkins M.J."/>
            <person name="Karaoz U."/>
            <person name="Brodie E.L."/>
            <person name="Williams K.H."/>
            <person name="Hubbard S.S."/>
            <person name="Banfield J.F."/>
        </authorList>
    </citation>
    <scope>NUCLEOTIDE SEQUENCE [LARGE SCALE GENOMIC DNA]</scope>
</reference>
<dbReference type="GO" id="GO:0003735">
    <property type="term" value="F:structural constituent of ribosome"/>
    <property type="evidence" value="ECO:0007669"/>
    <property type="project" value="InterPro"/>
</dbReference>
<evidence type="ECO:0000313" key="5">
    <source>
        <dbReference type="EMBL" id="OHA24584.1"/>
    </source>
</evidence>
<proteinExistence type="inferred from homology"/>
<evidence type="ECO:0000256" key="3">
    <source>
        <dbReference type="ARBA" id="ARBA00023274"/>
    </source>
</evidence>
<gene>
    <name evidence="5" type="ORF">A3D50_01845</name>
</gene>
<dbReference type="STRING" id="1802308.A3D50_01845"/>
<evidence type="ECO:0000256" key="4">
    <source>
        <dbReference type="ARBA" id="ARBA00035481"/>
    </source>
</evidence>
<keyword evidence="2 5" id="KW-0689">Ribosomal protein</keyword>
<dbReference type="InterPro" id="IPR012678">
    <property type="entry name" value="Ribosomal_uL23/eL15/eS24_sf"/>
</dbReference>
<dbReference type="InterPro" id="IPR012677">
    <property type="entry name" value="Nucleotide-bd_a/b_plait_sf"/>
</dbReference>
<keyword evidence="3" id="KW-0687">Ribonucleoprotein</keyword>
<organism evidence="5 6">
    <name type="scientific">Candidatus Taylorbacteria bacterium RIFCSPHIGHO2_02_FULL_44_12</name>
    <dbReference type="NCBI Taxonomy" id="1802308"/>
    <lineage>
        <taxon>Bacteria</taxon>
        <taxon>Candidatus Tayloriibacteriota</taxon>
    </lineage>
</organism>
<evidence type="ECO:0000313" key="6">
    <source>
        <dbReference type="Proteomes" id="UP000178413"/>
    </source>
</evidence>
<accession>A0A1G2MLF8</accession>
<name>A0A1G2MLF8_9BACT</name>
<comment type="similarity">
    <text evidence="1">Belongs to the universal ribosomal protein uL23 family.</text>
</comment>
<dbReference type="GO" id="GO:0005840">
    <property type="term" value="C:ribosome"/>
    <property type="evidence" value="ECO:0007669"/>
    <property type="project" value="UniProtKB-KW"/>
</dbReference>
<protein>
    <recommendedName>
        <fullName evidence="4">50S ribosomal protein L23</fullName>
    </recommendedName>
</protein>
<dbReference type="GO" id="GO:1990904">
    <property type="term" value="C:ribonucleoprotein complex"/>
    <property type="evidence" value="ECO:0007669"/>
    <property type="project" value="UniProtKB-KW"/>
</dbReference>
<dbReference type="Gene3D" id="3.30.70.330">
    <property type="match status" value="1"/>
</dbReference>
<evidence type="ECO:0000256" key="1">
    <source>
        <dbReference type="ARBA" id="ARBA00006700"/>
    </source>
</evidence>
<evidence type="ECO:0000256" key="2">
    <source>
        <dbReference type="ARBA" id="ARBA00022980"/>
    </source>
</evidence>
<dbReference type="Proteomes" id="UP000178413">
    <property type="component" value="Unassembled WGS sequence"/>
</dbReference>
<comment type="caution">
    <text evidence="5">The sequence shown here is derived from an EMBL/GenBank/DDBJ whole genome shotgun (WGS) entry which is preliminary data.</text>
</comment>
<dbReference type="SUPFAM" id="SSF54189">
    <property type="entry name" value="Ribosomal proteins S24e, L23 and L15e"/>
    <property type="match status" value="1"/>
</dbReference>